<dbReference type="EMBL" id="LNIX01000004">
    <property type="protein sequence ID" value="OXA55692.1"/>
    <property type="molecule type" value="Genomic_DNA"/>
</dbReference>
<dbReference type="OrthoDB" id="7548200at2759"/>
<proteinExistence type="predicted"/>
<feature type="domain" description="DUF4806" evidence="2">
    <location>
        <begin position="241"/>
        <end position="312"/>
    </location>
</feature>
<name>A0A226EDU0_FOLCA</name>
<evidence type="ECO:0000256" key="1">
    <source>
        <dbReference type="SAM" id="MobiDB-lite"/>
    </source>
</evidence>
<feature type="compositionally biased region" description="Low complexity" evidence="1">
    <location>
        <begin position="87"/>
        <end position="99"/>
    </location>
</feature>
<evidence type="ECO:0000313" key="5">
    <source>
        <dbReference type="Proteomes" id="UP000198287"/>
    </source>
</evidence>
<protein>
    <recommendedName>
        <fullName evidence="2">DUF4806 domain-containing protein</fullName>
    </recommendedName>
</protein>
<gene>
    <name evidence="4" type="ORF">Fcan01_08969</name>
    <name evidence="3" type="ORF">Fcan01_27224</name>
</gene>
<evidence type="ECO:0000313" key="3">
    <source>
        <dbReference type="EMBL" id="OXA38002.1"/>
    </source>
</evidence>
<accession>A0A226EDU0</accession>
<sequence>MFSVVKFKTDNSVQVVSSNWLSDDKKYCHWPPGPNSNPTAKIKKHEVPTSKWPKLEVKFWKATDNYNEARNLEKAARETSDLDTTDTETTSLSSANAAAHSSPLIISTDNFQCMNETLSNPADNVLTIKGINHPSSSLIQFEDQIFQVDVFNNATFPHDSNNSEEGGSSVAPLARPVENNQAQSSAAAIPTSCEDLLSEILKRQLALERLVGEGFAAIKDDNRSILGHLGGKDSEPNVLLPVDIPLTCAADFSELDTWLEDATNSKKLEHIFCAIGGKSIQKVVSGIMKRIFSKELAAKVNWNGHNEKIRFEISNLCKVVIAAARATKTEQSTELPAVTEVAKHIQNWLRNQREFAGQCPPSKNVVVQKQKKKDQ</sequence>
<comment type="caution">
    <text evidence="4">The sequence shown here is derived from an EMBL/GenBank/DDBJ whole genome shotgun (WGS) entry which is preliminary data.</text>
</comment>
<reference evidence="4 5" key="1">
    <citation type="submission" date="2015-12" db="EMBL/GenBank/DDBJ databases">
        <title>The genome of Folsomia candida.</title>
        <authorList>
            <person name="Faddeeva A."/>
            <person name="Derks M.F."/>
            <person name="Anvar Y."/>
            <person name="Smit S."/>
            <person name="Van Straalen N."/>
            <person name="Roelofs D."/>
        </authorList>
    </citation>
    <scope>NUCLEOTIDE SEQUENCE [LARGE SCALE GENOMIC DNA]</scope>
    <source>
        <strain evidence="4 5">VU population</strain>
        <tissue evidence="4">Whole body</tissue>
    </source>
</reference>
<dbReference type="InterPro" id="IPR032071">
    <property type="entry name" value="DUF4806"/>
</dbReference>
<evidence type="ECO:0000313" key="4">
    <source>
        <dbReference type="EMBL" id="OXA55692.1"/>
    </source>
</evidence>
<feature type="region of interest" description="Disordered" evidence="1">
    <location>
        <begin position="74"/>
        <end position="99"/>
    </location>
</feature>
<evidence type="ECO:0000259" key="2">
    <source>
        <dbReference type="Pfam" id="PF16064"/>
    </source>
</evidence>
<organism evidence="4 5">
    <name type="scientific">Folsomia candida</name>
    <name type="common">Springtail</name>
    <dbReference type="NCBI Taxonomy" id="158441"/>
    <lineage>
        <taxon>Eukaryota</taxon>
        <taxon>Metazoa</taxon>
        <taxon>Ecdysozoa</taxon>
        <taxon>Arthropoda</taxon>
        <taxon>Hexapoda</taxon>
        <taxon>Collembola</taxon>
        <taxon>Entomobryomorpha</taxon>
        <taxon>Isotomoidea</taxon>
        <taxon>Isotomidae</taxon>
        <taxon>Proisotominae</taxon>
        <taxon>Folsomia</taxon>
    </lineage>
</organism>
<dbReference type="AlphaFoldDB" id="A0A226EDU0"/>
<dbReference type="Pfam" id="PF16064">
    <property type="entry name" value="DUF4806"/>
    <property type="match status" value="1"/>
</dbReference>
<dbReference type="Proteomes" id="UP000198287">
    <property type="component" value="Unassembled WGS sequence"/>
</dbReference>
<keyword evidence="5" id="KW-1185">Reference proteome</keyword>
<dbReference type="PANTHER" id="PTHR34153">
    <property type="entry name" value="SI:CH211-262H13.3-RELATED-RELATED"/>
    <property type="match status" value="1"/>
</dbReference>
<dbReference type="PANTHER" id="PTHR34153:SF2">
    <property type="entry name" value="SI:CH211-262H13.3-RELATED"/>
    <property type="match status" value="1"/>
</dbReference>
<dbReference type="EMBL" id="LNIX01000049">
    <property type="protein sequence ID" value="OXA38002.1"/>
    <property type="molecule type" value="Genomic_DNA"/>
</dbReference>